<accession>A0A1X9M9I1</accession>
<protein>
    <submittedName>
        <fullName evidence="1">Uncharacterized protein</fullName>
    </submittedName>
</protein>
<dbReference type="Proteomes" id="UP000193006">
    <property type="component" value="Chromosome"/>
</dbReference>
<name>A0A1X9M9I1_9BACI</name>
<proteinExistence type="predicted"/>
<dbReference type="STRING" id="199441.BkAM31D_09495"/>
<evidence type="ECO:0000313" key="1">
    <source>
        <dbReference type="EMBL" id="ARK30068.1"/>
    </source>
</evidence>
<sequence>MVFSKEVYFKNMSVRNGEQHSIVLLFSSEWLVVLGKNDCRLQGNRSLVKGALFL</sequence>
<keyword evidence="2" id="KW-1185">Reference proteome</keyword>
<dbReference type="AlphaFoldDB" id="A0A1X9M9I1"/>
<gene>
    <name evidence="1" type="ORF">BkAM31D_09495</name>
</gene>
<organism evidence="1 2">
    <name type="scientific">Halalkalibacter krulwichiae</name>
    <dbReference type="NCBI Taxonomy" id="199441"/>
    <lineage>
        <taxon>Bacteria</taxon>
        <taxon>Bacillati</taxon>
        <taxon>Bacillota</taxon>
        <taxon>Bacilli</taxon>
        <taxon>Bacillales</taxon>
        <taxon>Bacillaceae</taxon>
        <taxon>Halalkalibacter</taxon>
    </lineage>
</organism>
<dbReference type="KEGG" id="bkw:BkAM31D_09495"/>
<reference evidence="1 2" key="1">
    <citation type="submission" date="2017-04" db="EMBL/GenBank/DDBJ databases">
        <title>Bacillus krulwichiae AM31D Genome sequencing and assembly.</title>
        <authorList>
            <person name="Krulwich T.A."/>
            <person name="Anastor L."/>
            <person name="Ehrlich R."/>
            <person name="Ehrlich G.D."/>
            <person name="Janto B."/>
        </authorList>
    </citation>
    <scope>NUCLEOTIDE SEQUENCE [LARGE SCALE GENOMIC DNA]</scope>
    <source>
        <strain evidence="1 2">AM31D</strain>
    </source>
</reference>
<evidence type="ECO:0000313" key="2">
    <source>
        <dbReference type="Proteomes" id="UP000193006"/>
    </source>
</evidence>
<dbReference type="EMBL" id="CP020814">
    <property type="protein sequence ID" value="ARK30068.1"/>
    <property type="molecule type" value="Genomic_DNA"/>
</dbReference>